<feature type="region of interest" description="Disordered" evidence="1">
    <location>
        <begin position="52"/>
        <end position="74"/>
    </location>
</feature>
<sequence length="815" mass="85669">MRAPRLRRWPIQSVPRRECRPFNVVVLSDSPSEIEKLQSDVDSVLRFTAERQRDAQQLGEPPSDTAAKPPMSPSLAEPLARLSGGRTLARQHIPLVNTFAVYFLTFNALHPLVGPGLLHSAGCMFAAYSAHGAVMRPLRILRLFPRSVRGRVRLRGDGKRGLPRGAGAAAAAGGREPPAALAVQLAAAAIRGAHAAGVGGECWLSGADGRQGVLTAMIKAVPTFFAQELVFAWASLYIILAGGRAGANALRLCRTVVRERPAGVHQLAGERTHRSRPDGGDRGGLGRDLRVLEAAADGGDRLGDAGRAEPGAADGVQAGLAGQNLLRAAVREAVRADGPVHGERRDAYAAGAGENGAVEGVPAAAAVDAHHGQPGPVQRGAAGRGNVPAEPAEVPDALQLLADVRRNRTRLGVPAGLPAAAAAGGGVPGGTGGPPQSGEVAGRYEVQERVGALWLHRIRVCECLFGSARGAAGSGAQGGVGAPAVVDQVGGVVCGRKRRVRKYALLLKEAVDSFEVESAPVQFDLGSKWRDVLSTFGGLSGRVRYMDRRENGERAGAGDADVPGGAEDSAGRFEQLYGKAERRPDHGAVPGLRAQVGDFGGVCEQREQLVRQTEVPRVVGSPGGRGEVLGVAASEDRVVSGGLRVQAAPPAFAMSARGSALSKARRQELEYAFRLFDTRRKGSLTFAELKQLLGAVGIPLTRQELSYLQMEEDIRGSFILEDVFALGASFYTDGVIRERLTRSFEAHFPGKQSVSREALEALLNKLGLSGSAIMCAQGVVGVTRSGRQWPLSVLIVLWTSGGARRPVSQSAYRCC</sequence>
<evidence type="ECO:0000313" key="3">
    <source>
        <dbReference type="EMBL" id="GIX61570.1"/>
    </source>
</evidence>
<reference evidence="3 4" key="1">
    <citation type="submission" date="2021-06" db="EMBL/GenBank/DDBJ databases">
        <title>Genome sequence of Babesia caballi.</title>
        <authorList>
            <person name="Yamagishi J."/>
            <person name="Kidaka T."/>
            <person name="Ochi A."/>
        </authorList>
    </citation>
    <scope>NUCLEOTIDE SEQUENCE [LARGE SCALE GENOMIC DNA]</scope>
    <source>
        <strain evidence="3">USDA-D6B2</strain>
    </source>
</reference>
<name>A0AAV4LNR1_BABCB</name>
<comment type="caution">
    <text evidence="3">The sequence shown here is derived from an EMBL/GenBank/DDBJ whole genome shotgun (WGS) entry which is preliminary data.</text>
</comment>
<proteinExistence type="predicted"/>
<dbReference type="AlphaFoldDB" id="A0AAV4LNR1"/>
<gene>
    <name evidence="3" type="ORF">BcabD6B2_10050</name>
</gene>
<dbReference type="GO" id="GO:0005509">
    <property type="term" value="F:calcium ion binding"/>
    <property type="evidence" value="ECO:0007669"/>
    <property type="project" value="InterPro"/>
</dbReference>
<dbReference type="RefSeq" id="XP_067713641.1">
    <property type="nucleotide sequence ID" value="XM_067857540.1"/>
</dbReference>
<dbReference type="InterPro" id="IPR002048">
    <property type="entry name" value="EF_hand_dom"/>
</dbReference>
<dbReference type="PROSITE" id="PS50222">
    <property type="entry name" value="EF_HAND_2"/>
    <property type="match status" value="1"/>
</dbReference>
<dbReference type="InterPro" id="IPR011992">
    <property type="entry name" value="EF-hand-dom_pair"/>
</dbReference>
<feature type="domain" description="EF-hand" evidence="2">
    <location>
        <begin position="664"/>
        <end position="699"/>
    </location>
</feature>
<dbReference type="Gene3D" id="1.10.238.10">
    <property type="entry name" value="EF-hand"/>
    <property type="match status" value="1"/>
</dbReference>
<dbReference type="CDD" id="cd00051">
    <property type="entry name" value="EFh"/>
    <property type="match status" value="1"/>
</dbReference>
<organism evidence="3 4">
    <name type="scientific">Babesia caballi</name>
    <dbReference type="NCBI Taxonomy" id="5871"/>
    <lineage>
        <taxon>Eukaryota</taxon>
        <taxon>Sar</taxon>
        <taxon>Alveolata</taxon>
        <taxon>Apicomplexa</taxon>
        <taxon>Aconoidasida</taxon>
        <taxon>Piroplasmida</taxon>
        <taxon>Babesiidae</taxon>
        <taxon>Babesia</taxon>
    </lineage>
</organism>
<dbReference type="GeneID" id="94193053"/>
<accession>A0AAV4LNR1</accession>
<evidence type="ECO:0000313" key="4">
    <source>
        <dbReference type="Proteomes" id="UP001497744"/>
    </source>
</evidence>
<dbReference type="EMBL" id="BPLF01000001">
    <property type="protein sequence ID" value="GIX61570.1"/>
    <property type="molecule type" value="Genomic_DNA"/>
</dbReference>
<dbReference type="Proteomes" id="UP001497744">
    <property type="component" value="Unassembled WGS sequence"/>
</dbReference>
<evidence type="ECO:0000256" key="1">
    <source>
        <dbReference type="SAM" id="MobiDB-lite"/>
    </source>
</evidence>
<protein>
    <submittedName>
        <fullName evidence="3">Troponin c, isotype gamma., putative</fullName>
    </submittedName>
</protein>
<evidence type="ECO:0000259" key="2">
    <source>
        <dbReference type="PROSITE" id="PS50222"/>
    </source>
</evidence>
<feature type="region of interest" description="Disordered" evidence="1">
    <location>
        <begin position="266"/>
        <end position="287"/>
    </location>
</feature>
<dbReference type="SUPFAM" id="SSF47473">
    <property type="entry name" value="EF-hand"/>
    <property type="match status" value="1"/>
</dbReference>
<feature type="region of interest" description="Disordered" evidence="1">
    <location>
        <begin position="369"/>
        <end position="390"/>
    </location>
</feature>
<keyword evidence="4" id="KW-1185">Reference proteome</keyword>